<organism evidence="2 3">
    <name type="scientific">Strongyloides papillosus</name>
    <name type="common">Intestinal threadworm</name>
    <dbReference type="NCBI Taxonomy" id="174720"/>
    <lineage>
        <taxon>Eukaryota</taxon>
        <taxon>Metazoa</taxon>
        <taxon>Ecdysozoa</taxon>
        <taxon>Nematoda</taxon>
        <taxon>Chromadorea</taxon>
        <taxon>Rhabditida</taxon>
        <taxon>Tylenchina</taxon>
        <taxon>Panagrolaimomorpha</taxon>
        <taxon>Strongyloidoidea</taxon>
        <taxon>Strongyloididae</taxon>
        <taxon>Strongyloides</taxon>
    </lineage>
</organism>
<evidence type="ECO:0000313" key="3">
    <source>
        <dbReference type="WBParaSite" id="SPAL_0000716700.1"/>
    </source>
</evidence>
<keyword evidence="1" id="KW-0472">Membrane</keyword>
<evidence type="ECO:0000256" key="1">
    <source>
        <dbReference type="SAM" id="Phobius"/>
    </source>
</evidence>
<name>A0A0N5BMM8_STREA</name>
<keyword evidence="2" id="KW-1185">Reference proteome</keyword>
<accession>A0A0N5BMM8</accession>
<evidence type="ECO:0000313" key="2">
    <source>
        <dbReference type="Proteomes" id="UP000046392"/>
    </source>
</evidence>
<keyword evidence="1" id="KW-0812">Transmembrane</keyword>
<dbReference type="Proteomes" id="UP000046392">
    <property type="component" value="Unplaced"/>
</dbReference>
<dbReference type="AlphaFoldDB" id="A0A0N5BMM8"/>
<reference evidence="3" key="1">
    <citation type="submission" date="2017-02" db="UniProtKB">
        <authorList>
            <consortium name="WormBaseParasite"/>
        </authorList>
    </citation>
    <scope>IDENTIFICATION</scope>
</reference>
<feature type="transmembrane region" description="Helical" evidence="1">
    <location>
        <begin position="21"/>
        <end position="42"/>
    </location>
</feature>
<keyword evidence="1" id="KW-1133">Transmembrane helix</keyword>
<protein>
    <submittedName>
        <fullName evidence="3">Uncharacterized protein</fullName>
    </submittedName>
</protein>
<proteinExistence type="predicted"/>
<dbReference type="WBParaSite" id="SPAL_0000716700.1">
    <property type="protein sequence ID" value="SPAL_0000716700.1"/>
    <property type="gene ID" value="SPAL_0000716700"/>
</dbReference>
<sequence>MIYISFGLSKKIHQFILRKMNFFYITLVVVILNLCNFCNIVAGEEYKCDFTDCMLDCKKESSKPGVNPFVQAYCIPVKKKGEKNVFLVFGSKCVCTTHPPPEFVEV</sequence>